<reference evidence="1 2" key="1">
    <citation type="submission" date="2017-06" db="EMBL/GenBank/DDBJ databases">
        <title>Genome sequence of Lactobacillus plantarum subsp. plantarum strain SRCM101258.</title>
        <authorList>
            <person name="Cho S.H."/>
        </authorList>
    </citation>
    <scope>NUCLEOTIDE SEQUENCE [LARGE SCALE GENOMIC DNA]</scope>
    <source>
        <strain evidence="1 2">SRCM101258</strain>
    </source>
</reference>
<name>A0A2S3U5X6_LACPN</name>
<dbReference type="EC" id="1.7.99.4" evidence="1"/>
<organism evidence="1 2">
    <name type="scientific">Lactiplantibacillus plantarum subsp. plantarum</name>
    <dbReference type="NCBI Taxonomy" id="337330"/>
    <lineage>
        <taxon>Bacteria</taxon>
        <taxon>Bacillati</taxon>
        <taxon>Bacillota</taxon>
        <taxon>Bacilli</taxon>
        <taxon>Lactobacillales</taxon>
        <taxon>Lactobacillaceae</taxon>
        <taxon>Lactiplantibacillus</taxon>
    </lineage>
</organism>
<keyword evidence="1" id="KW-0560">Oxidoreductase</keyword>
<sequence length="90" mass="10077">MTGKQAVPGNKMGPSFFYFASDQWKYDELDNAAQKSPVSGSAHAYEHAADYNQLAIRLGWLPSYPQFDRSSLAFAKQYDSTDINESRSTC</sequence>
<gene>
    <name evidence="1" type="ORF">S101258_01816</name>
</gene>
<proteinExistence type="predicted"/>
<dbReference type="Proteomes" id="UP000236990">
    <property type="component" value="Unassembled WGS sequence"/>
</dbReference>
<protein>
    <submittedName>
        <fullName evidence="1">Nitrate reductase</fullName>
        <ecNumber evidence="1">1.7.99.4</ecNumber>
    </submittedName>
</protein>
<dbReference type="SUPFAM" id="SSF53706">
    <property type="entry name" value="Formate dehydrogenase/DMSO reductase, domains 1-3"/>
    <property type="match status" value="1"/>
</dbReference>
<comment type="caution">
    <text evidence="1">The sequence shown here is derived from an EMBL/GenBank/DDBJ whole genome shotgun (WGS) entry which is preliminary data.</text>
</comment>
<dbReference type="AlphaFoldDB" id="A0A2S3U5X6"/>
<dbReference type="GO" id="GO:0016491">
    <property type="term" value="F:oxidoreductase activity"/>
    <property type="evidence" value="ECO:0007669"/>
    <property type="project" value="UniProtKB-KW"/>
</dbReference>
<evidence type="ECO:0000313" key="2">
    <source>
        <dbReference type="Proteomes" id="UP000236990"/>
    </source>
</evidence>
<dbReference type="Gene3D" id="3.40.50.12770">
    <property type="entry name" value="Nitrate reductase alpha subunit"/>
    <property type="match status" value="1"/>
</dbReference>
<accession>A0A2S3U5X6</accession>
<dbReference type="EMBL" id="NKCZ01000105">
    <property type="protein sequence ID" value="POD84048.1"/>
    <property type="molecule type" value="Genomic_DNA"/>
</dbReference>
<evidence type="ECO:0000313" key="1">
    <source>
        <dbReference type="EMBL" id="POD84048.1"/>
    </source>
</evidence>